<comment type="caution">
    <text evidence="1">The sequence shown here is derived from an EMBL/GenBank/DDBJ whole genome shotgun (WGS) entry which is preliminary data.</text>
</comment>
<reference evidence="1" key="1">
    <citation type="journal article" date="2019" name="Sci. Rep.">
        <title>Draft genome of Tanacetum cinerariifolium, the natural source of mosquito coil.</title>
        <authorList>
            <person name="Yamashiro T."/>
            <person name="Shiraishi A."/>
            <person name="Satake H."/>
            <person name="Nakayama K."/>
        </authorList>
    </citation>
    <scope>NUCLEOTIDE SEQUENCE</scope>
</reference>
<proteinExistence type="predicted"/>
<dbReference type="AlphaFoldDB" id="A0A6L2LYX0"/>
<gene>
    <name evidence="1" type="ORF">Tci_038969</name>
</gene>
<evidence type="ECO:0000313" key="1">
    <source>
        <dbReference type="EMBL" id="GEU66991.1"/>
    </source>
</evidence>
<accession>A0A6L2LYX0</accession>
<dbReference type="EMBL" id="BKCJ010005483">
    <property type="protein sequence ID" value="GEU66991.1"/>
    <property type="molecule type" value="Genomic_DNA"/>
</dbReference>
<sequence>MKPRTDWGKASFGWTDSFVLLYWQGGGWDTSYEDDMKNWVEKYERMFDTKADSFGSPVANLDVIFCYELKCVFRFQFHFCR</sequence>
<organism evidence="1">
    <name type="scientific">Tanacetum cinerariifolium</name>
    <name type="common">Dalmatian daisy</name>
    <name type="synonym">Chrysanthemum cinerariifolium</name>
    <dbReference type="NCBI Taxonomy" id="118510"/>
    <lineage>
        <taxon>Eukaryota</taxon>
        <taxon>Viridiplantae</taxon>
        <taxon>Streptophyta</taxon>
        <taxon>Embryophyta</taxon>
        <taxon>Tracheophyta</taxon>
        <taxon>Spermatophyta</taxon>
        <taxon>Magnoliopsida</taxon>
        <taxon>eudicotyledons</taxon>
        <taxon>Gunneridae</taxon>
        <taxon>Pentapetalae</taxon>
        <taxon>asterids</taxon>
        <taxon>campanulids</taxon>
        <taxon>Asterales</taxon>
        <taxon>Asteraceae</taxon>
        <taxon>Asteroideae</taxon>
        <taxon>Anthemideae</taxon>
        <taxon>Anthemidinae</taxon>
        <taxon>Tanacetum</taxon>
    </lineage>
</organism>
<protein>
    <submittedName>
        <fullName evidence="1">Uncharacterized protein</fullName>
    </submittedName>
</protein>
<name>A0A6L2LYX0_TANCI</name>